<gene>
    <name evidence="2" type="ORF">GDO78_001027</name>
</gene>
<feature type="transmembrane region" description="Helical" evidence="1">
    <location>
        <begin position="68"/>
        <end position="92"/>
    </location>
</feature>
<name>A0A8J6FSS7_ELECQ</name>
<accession>A0A8J6FSS7</accession>
<evidence type="ECO:0000313" key="3">
    <source>
        <dbReference type="Proteomes" id="UP000770717"/>
    </source>
</evidence>
<keyword evidence="1" id="KW-1133">Transmembrane helix</keyword>
<dbReference type="EMBL" id="WNTK01000001">
    <property type="protein sequence ID" value="KAG9492841.1"/>
    <property type="molecule type" value="Genomic_DNA"/>
</dbReference>
<reference evidence="2" key="1">
    <citation type="thesis" date="2020" institute="ProQuest LLC" country="789 East Eisenhower Parkway, Ann Arbor, MI, USA">
        <title>Comparative Genomics and Chromosome Evolution.</title>
        <authorList>
            <person name="Mudd A.B."/>
        </authorList>
    </citation>
    <scope>NUCLEOTIDE SEQUENCE</scope>
    <source>
        <strain evidence="2">HN-11 Male</strain>
        <tissue evidence="2">Kidney and liver</tissue>
    </source>
</reference>
<comment type="caution">
    <text evidence="2">The sequence shown here is derived from an EMBL/GenBank/DDBJ whole genome shotgun (WGS) entry which is preliminary data.</text>
</comment>
<evidence type="ECO:0000256" key="1">
    <source>
        <dbReference type="SAM" id="Phobius"/>
    </source>
</evidence>
<sequence>MKNSSIFLLREATHVQPATFSKGCHMYFSIFMSTSVSNILEMSDIYILRLIWTYVSLYLRYLDCKLNYYYYLIVIYLSNLSNAVSFVILIVSNTPGCLYVDMANWPL</sequence>
<proteinExistence type="predicted"/>
<dbReference type="Proteomes" id="UP000770717">
    <property type="component" value="Unassembled WGS sequence"/>
</dbReference>
<keyword evidence="1" id="KW-0472">Membrane</keyword>
<organism evidence="2 3">
    <name type="scientific">Eleutherodactylus coqui</name>
    <name type="common">Puerto Rican coqui</name>
    <dbReference type="NCBI Taxonomy" id="57060"/>
    <lineage>
        <taxon>Eukaryota</taxon>
        <taxon>Metazoa</taxon>
        <taxon>Chordata</taxon>
        <taxon>Craniata</taxon>
        <taxon>Vertebrata</taxon>
        <taxon>Euteleostomi</taxon>
        <taxon>Amphibia</taxon>
        <taxon>Batrachia</taxon>
        <taxon>Anura</taxon>
        <taxon>Neobatrachia</taxon>
        <taxon>Hyloidea</taxon>
        <taxon>Eleutherodactylidae</taxon>
        <taxon>Eleutherodactylinae</taxon>
        <taxon>Eleutherodactylus</taxon>
        <taxon>Eleutherodactylus</taxon>
    </lineage>
</organism>
<keyword evidence="1" id="KW-0812">Transmembrane</keyword>
<evidence type="ECO:0000313" key="2">
    <source>
        <dbReference type="EMBL" id="KAG9492841.1"/>
    </source>
</evidence>
<protein>
    <submittedName>
        <fullName evidence="2">Uncharacterized protein</fullName>
    </submittedName>
</protein>
<feature type="transmembrane region" description="Helical" evidence="1">
    <location>
        <begin position="45"/>
        <end position="62"/>
    </location>
</feature>
<keyword evidence="3" id="KW-1185">Reference proteome</keyword>
<dbReference type="AlphaFoldDB" id="A0A8J6FSS7"/>